<accession>A0AA41XFU7</accession>
<evidence type="ECO:0000313" key="2">
    <source>
        <dbReference type="Proteomes" id="UP001165587"/>
    </source>
</evidence>
<comment type="caution">
    <text evidence="1">The sequence shown here is derived from an EMBL/GenBank/DDBJ whole genome shotgun (WGS) entry which is preliminary data.</text>
</comment>
<sequence>MSLASELQSVAEAVPGVTGVFPTLNAPGAVIGTAIGLVTGTAPDAVIVTDDDVTLTIGVSASAPAVATCRAVYAALADHLAAASLTPRIRILVAQVG</sequence>
<organism evidence="1 2">
    <name type="scientific">Herbiconiux oxytropis</name>
    <dbReference type="NCBI Taxonomy" id="2970915"/>
    <lineage>
        <taxon>Bacteria</taxon>
        <taxon>Bacillati</taxon>
        <taxon>Actinomycetota</taxon>
        <taxon>Actinomycetes</taxon>
        <taxon>Micrococcales</taxon>
        <taxon>Microbacteriaceae</taxon>
        <taxon>Herbiconiux</taxon>
    </lineage>
</organism>
<proteinExistence type="predicted"/>
<dbReference type="RefSeq" id="WP_259526267.1">
    <property type="nucleotide sequence ID" value="NZ_JANLCK010000003.1"/>
</dbReference>
<name>A0AA41XFU7_9MICO</name>
<dbReference type="EMBL" id="JANLCK010000003">
    <property type="protein sequence ID" value="MCS5725698.1"/>
    <property type="molecule type" value="Genomic_DNA"/>
</dbReference>
<dbReference type="AlphaFoldDB" id="A0AA41XFU7"/>
<evidence type="ECO:0000313" key="1">
    <source>
        <dbReference type="EMBL" id="MCS5725698.1"/>
    </source>
</evidence>
<protein>
    <submittedName>
        <fullName evidence="1">Uncharacterized protein</fullName>
    </submittedName>
</protein>
<gene>
    <name evidence="1" type="ORF">N1028_07290</name>
</gene>
<reference evidence="1" key="1">
    <citation type="submission" date="2022-08" db="EMBL/GenBank/DDBJ databases">
        <authorList>
            <person name="Deng Y."/>
            <person name="Han X.-F."/>
            <person name="Zhang Y.-Q."/>
        </authorList>
    </citation>
    <scope>NUCLEOTIDE SEQUENCE</scope>
    <source>
        <strain evidence="1">CPCC 203407</strain>
    </source>
</reference>
<dbReference type="Proteomes" id="UP001165587">
    <property type="component" value="Unassembled WGS sequence"/>
</dbReference>
<keyword evidence="2" id="KW-1185">Reference proteome</keyword>